<reference evidence="2 3" key="1">
    <citation type="journal article" date="2016" name="Nat. Commun.">
        <title>Thousands of microbial genomes shed light on interconnected biogeochemical processes in an aquifer system.</title>
        <authorList>
            <person name="Anantharaman K."/>
            <person name="Brown C.T."/>
            <person name="Hug L.A."/>
            <person name="Sharon I."/>
            <person name="Castelle C.J."/>
            <person name="Probst A.J."/>
            <person name="Thomas B.C."/>
            <person name="Singh A."/>
            <person name="Wilkins M.J."/>
            <person name="Karaoz U."/>
            <person name="Brodie E.L."/>
            <person name="Williams K.H."/>
            <person name="Hubbard S.S."/>
            <person name="Banfield J.F."/>
        </authorList>
    </citation>
    <scope>NUCLEOTIDE SEQUENCE [LARGE SCALE GENOMIC DNA]</scope>
</reference>
<feature type="region of interest" description="Disordered" evidence="1">
    <location>
        <begin position="1"/>
        <end position="26"/>
    </location>
</feature>
<proteinExistence type="predicted"/>
<evidence type="ECO:0000313" key="3">
    <source>
        <dbReference type="Proteomes" id="UP000177263"/>
    </source>
</evidence>
<dbReference type="AlphaFoldDB" id="A0A1F7YRM2"/>
<comment type="caution">
    <text evidence="2">The sequence shown here is derived from an EMBL/GenBank/DDBJ whole genome shotgun (WGS) entry which is preliminary data.</text>
</comment>
<sequence>MAGQQTVYDASQTRGERGVEPVQSGGSPIEQIVQQVIPQVPEPQNPYNAEQYKLELEVRTKKRLLELEAEIRGLSMKRSKEQNAYSQNTQEQMNVTAHTAQEVTPQGEVKAPPPMPASVRAKAGSGEAKRQHKG</sequence>
<protein>
    <submittedName>
        <fullName evidence="2">Uncharacterized protein</fullName>
    </submittedName>
</protein>
<feature type="compositionally biased region" description="Polar residues" evidence="1">
    <location>
        <begin position="1"/>
        <end position="13"/>
    </location>
</feature>
<evidence type="ECO:0000256" key="1">
    <source>
        <dbReference type="SAM" id="MobiDB-lite"/>
    </source>
</evidence>
<organism evidence="2 3">
    <name type="scientific">Candidatus Woesebacteria bacterium RIFCSPHIGHO2_01_FULL_41_10</name>
    <dbReference type="NCBI Taxonomy" id="1802500"/>
    <lineage>
        <taxon>Bacteria</taxon>
        <taxon>Candidatus Woeseibacteriota</taxon>
    </lineage>
</organism>
<feature type="region of interest" description="Disordered" evidence="1">
    <location>
        <begin position="97"/>
        <end position="134"/>
    </location>
</feature>
<name>A0A1F7YRM2_9BACT</name>
<dbReference type="EMBL" id="MGGM01000006">
    <property type="protein sequence ID" value="OGM29974.1"/>
    <property type="molecule type" value="Genomic_DNA"/>
</dbReference>
<accession>A0A1F7YRM2</accession>
<gene>
    <name evidence="2" type="ORF">A2801_00445</name>
</gene>
<dbReference type="STRING" id="1802500.A2801_00445"/>
<dbReference type="Proteomes" id="UP000177263">
    <property type="component" value="Unassembled WGS sequence"/>
</dbReference>
<evidence type="ECO:0000313" key="2">
    <source>
        <dbReference type="EMBL" id="OGM29974.1"/>
    </source>
</evidence>